<keyword evidence="2" id="KW-1185">Reference proteome</keyword>
<accession>A0ABR5D476</accession>
<dbReference type="EMBL" id="JWIT01000014">
    <property type="protein sequence ID" value="KJF71769.1"/>
    <property type="molecule type" value="Genomic_DNA"/>
</dbReference>
<name>A0ABR5D476_9HYPH</name>
<comment type="caution">
    <text evidence="1">The sequence shown here is derived from an EMBL/GenBank/DDBJ whole genome shotgun (WGS) entry which is preliminary data.</text>
</comment>
<protein>
    <submittedName>
        <fullName evidence="1">Uncharacterized protein</fullName>
    </submittedName>
</protein>
<dbReference type="Proteomes" id="UP000032564">
    <property type="component" value="Unassembled WGS sequence"/>
</dbReference>
<sequence>MEGGQRQIFCFAVQSRRRRKKADAGRCGIKMEAALALPVFGQTRSIEFASGVICSVGNRKSLMAAFD</sequence>
<proteinExistence type="predicted"/>
<reference evidence="1 2" key="1">
    <citation type="submission" date="2014-12" db="EMBL/GenBank/DDBJ databases">
        <authorList>
            <person name="Kuzmanovic N."/>
            <person name="Pulawska J."/>
            <person name="Obradovic A."/>
        </authorList>
    </citation>
    <scope>NUCLEOTIDE SEQUENCE [LARGE SCALE GENOMIC DNA]</scope>
    <source>
        <strain evidence="1 2">KFB 330</strain>
    </source>
</reference>
<organism evidence="1 2">
    <name type="scientific">Agrobacterium arsenijevicii</name>
    <dbReference type="NCBI Taxonomy" id="1585697"/>
    <lineage>
        <taxon>Bacteria</taxon>
        <taxon>Pseudomonadati</taxon>
        <taxon>Pseudomonadota</taxon>
        <taxon>Alphaproteobacteria</taxon>
        <taxon>Hyphomicrobiales</taxon>
        <taxon>Rhizobiaceae</taxon>
        <taxon>Rhizobium/Agrobacterium group</taxon>
        <taxon>Agrobacterium</taxon>
    </lineage>
</organism>
<evidence type="ECO:0000313" key="1">
    <source>
        <dbReference type="EMBL" id="KJF71769.1"/>
    </source>
</evidence>
<gene>
    <name evidence="1" type="ORF">RP75_19855</name>
</gene>
<evidence type="ECO:0000313" key="2">
    <source>
        <dbReference type="Proteomes" id="UP000032564"/>
    </source>
</evidence>